<keyword evidence="2" id="KW-1185">Reference proteome</keyword>
<evidence type="ECO:0000313" key="1">
    <source>
        <dbReference type="EMBL" id="KAH3779734.1"/>
    </source>
</evidence>
<organism evidence="1 2">
    <name type="scientific">Dreissena polymorpha</name>
    <name type="common">Zebra mussel</name>
    <name type="synonym">Mytilus polymorpha</name>
    <dbReference type="NCBI Taxonomy" id="45954"/>
    <lineage>
        <taxon>Eukaryota</taxon>
        <taxon>Metazoa</taxon>
        <taxon>Spiralia</taxon>
        <taxon>Lophotrochozoa</taxon>
        <taxon>Mollusca</taxon>
        <taxon>Bivalvia</taxon>
        <taxon>Autobranchia</taxon>
        <taxon>Heteroconchia</taxon>
        <taxon>Euheterodonta</taxon>
        <taxon>Imparidentia</taxon>
        <taxon>Neoheterodontei</taxon>
        <taxon>Myida</taxon>
        <taxon>Dreissenoidea</taxon>
        <taxon>Dreissenidae</taxon>
        <taxon>Dreissena</taxon>
    </lineage>
</organism>
<reference evidence="1" key="2">
    <citation type="submission" date="2020-11" db="EMBL/GenBank/DDBJ databases">
        <authorList>
            <person name="McCartney M.A."/>
            <person name="Auch B."/>
            <person name="Kono T."/>
            <person name="Mallez S."/>
            <person name="Becker A."/>
            <person name="Gohl D.M."/>
            <person name="Silverstein K.A.T."/>
            <person name="Koren S."/>
            <person name="Bechman K.B."/>
            <person name="Herman A."/>
            <person name="Abrahante J.E."/>
            <person name="Garbe J."/>
        </authorList>
    </citation>
    <scope>NUCLEOTIDE SEQUENCE</scope>
    <source>
        <strain evidence="1">Duluth1</strain>
        <tissue evidence="1">Whole animal</tissue>
    </source>
</reference>
<sequence length="102" mass="11500">MEDPQGAVGGKRTEEEMLKILSKKYEFHLKGTPYTAKQVGTKPKMLPFVSTPIQPPFSPSGNQPVILSSGHIPKIPSFSGEYPVPRNEITYCEWRHKVRCLM</sequence>
<protein>
    <submittedName>
        <fullName evidence="1">Uncharacterized protein</fullName>
    </submittedName>
</protein>
<accession>A0A9D4INX5</accession>
<proteinExistence type="predicted"/>
<name>A0A9D4INX5_DREPO</name>
<gene>
    <name evidence="1" type="ORF">DPMN_157541</name>
</gene>
<dbReference type="Proteomes" id="UP000828390">
    <property type="component" value="Unassembled WGS sequence"/>
</dbReference>
<evidence type="ECO:0000313" key="2">
    <source>
        <dbReference type="Proteomes" id="UP000828390"/>
    </source>
</evidence>
<comment type="caution">
    <text evidence="1">The sequence shown here is derived from an EMBL/GenBank/DDBJ whole genome shotgun (WGS) entry which is preliminary data.</text>
</comment>
<dbReference type="AlphaFoldDB" id="A0A9D4INX5"/>
<dbReference type="EMBL" id="JAIWYP010000008">
    <property type="protein sequence ID" value="KAH3779734.1"/>
    <property type="molecule type" value="Genomic_DNA"/>
</dbReference>
<reference evidence="1" key="1">
    <citation type="journal article" date="2019" name="bioRxiv">
        <title>The Genome of the Zebra Mussel, Dreissena polymorpha: A Resource for Invasive Species Research.</title>
        <authorList>
            <person name="McCartney M.A."/>
            <person name="Auch B."/>
            <person name="Kono T."/>
            <person name="Mallez S."/>
            <person name="Zhang Y."/>
            <person name="Obille A."/>
            <person name="Becker A."/>
            <person name="Abrahante J.E."/>
            <person name="Garbe J."/>
            <person name="Badalamenti J.P."/>
            <person name="Herman A."/>
            <person name="Mangelson H."/>
            <person name="Liachko I."/>
            <person name="Sullivan S."/>
            <person name="Sone E.D."/>
            <person name="Koren S."/>
            <person name="Silverstein K.A.T."/>
            <person name="Beckman K.B."/>
            <person name="Gohl D.M."/>
        </authorList>
    </citation>
    <scope>NUCLEOTIDE SEQUENCE</scope>
    <source>
        <strain evidence="1">Duluth1</strain>
        <tissue evidence="1">Whole animal</tissue>
    </source>
</reference>